<dbReference type="NCBIfam" id="TIGR01726">
    <property type="entry name" value="HEQRo_perm_3TM"/>
    <property type="match status" value="1"/>
</dbReference>
<dbReference type="InterPro" id="IPR010065">
    <property type="entry name" value="AA_ABC_transptr_permease_3TM"/>
</dbReference>
<dbReference type="Gene3D" id="1.10.3720.10">
    <property type="entry name" value="MetI-like"/>
    <property type="match status" value="1"/>
</dbReference>
<keyword evidence="4 7" id="KW-0812">Transmembrane</keyword>
<dbReference type="SUPFAM" id="SSF161098">
    <property type="entry name" value="MetI-like"/>
    <property type="match status" value="1"/>
</dbReference>
<feature type="transmembrane region" description="Helical" evidence="7">
    <location>
        <begin position="201"/>
        <end position="223"/>
    </location>
</feature>
<feature type="transmembrane region" description="Helical" evidence="7">
    <location>
        <begin position="40"/>
        <end position="60"/>
    </location>
</feature>
<dbReference type="PANTHER" id="PTHR30614:SF21">
    <property type="entry name" value="AMINO ACID ABC TRANSPORTER PERMEASE"/>
    <property type="match status" value="1"/>
</dbReference>
<dbReference type="RefSeq" id="WP_184480057.1">
    <property type="nucleotide sequence ID" value="NZ_JACHIV010000001.1"/>
</dbReference>
<dbReference type="PANTHER" id="PTHR30614">
    <property type="entry name" value="MEMBRANE COMPONENT OF AMINO ACID ABC TRANSPORTER"/>
    <property type="match status" value="1"/>
</dbReference>
<keyword evidence="3" id="KW-1003">Cell membrane</keyword>
<dbReference type="InterPro" id="IPR000515">
    <property type="entry name" value="MetI-like"/>
</dbReference>
<reference evidence="10 11" key="1">
    <citation type="submission" date="2020-08" db="EMBL/GenBank/DDBJ databases">
        <title>Sequencing the genomes of 1000 actinobacteria strains.</title>
        <authorList>
            <person name="Klenk H.-P."/>
        </authorList>
    </citation>
    <scope>NUCLEOTIDE SEQUENCE [LARGE SCALE GENOMIC DNA]</scope>
    <source>
        <strain evidence="10 11">DSM 45582</strain>
    </source>
</reference>
<name>A0A840NN10_9PSEU</name>
<dbReference type="Proteomes" id="UP000580474">
    <property type="component" value="Unassembled WGS sequence"/>
</dbReference>
<keyword evidence="11" id="KW-1185">Reference proteome</keyword>
<proteinExistence type="inferred from homology"/>
<dbReference type="Pfam" id="PF00528">
    <property type="entry name" value="BPD_transp_1"/>
    <property type="match status" value="1"/>
</dbReference>
<feature type="domain" description="ABC transmembrane type-1" evidence="9">
    <location>
        <begin position="85"/>
        <end position="275"/>
    </location>
</feature>
<comment type="caution">
    <text evidence="10">The sequence shown here is derived from an EMBL/GenBank/DDBJ whole genome shotgun (WGS) entry which is preliminary data.</text>
</comment>
<dbReference type="InterPro" id="IPR035906">
    <property type="entry name" value="MetI-like_sf"/>
</dbReference>
<gene>
    <name evidence="10" type="ORF">BJ969_003570</name>
</gene>
<keyword evidence="6 7" id="KW-0472">Membrane</keyword>
<evidence type="ECO:0000256" key="5">
    <source>
        <dbReference type="ARBA" id="ARBA00022989"/>
    </source>
</evidence>
<evidence type="ECO:0000256" key="2">
    <source>
        <dbReference type="ARBA" id="ARBA00022448"/>
    </source>
</evidence>
<comment type="subcellular location">
    <subcellularLocation>
        <location evidence="1 7">Cell membrane</location>
        <topology evidence="1 7">Multi-pass membrane protein</topology>
    </subcellularLocation>
</comment>
<dbReference type="AlphaFoldDB" id="A0A840NN10"/>
<sequence length="284" mass="30515">MTTTPARPATPATTRPAPVTSSVLFDSPGPRGRRRIRNGAVAAGTVLALIIASALFQLGRNGVLDAERWAVLLNRDLARLLLHGLWSTLQVALVAMVLSVAGALLLVAARLSDRSPLRGAAKIWIELFRGLPLLVLIFMIFLGAPAIGIDVPTFWALVIGITLYNSAVICEIFRAGIQSLPKGQAEAAYAIGLRKIETQRVVLLPQAINAMLPALVAQVVIILKETSLGFVIGYTELLREGRVAVEYLGSTYAIPVYVAVAALYLLVNLAISRMARRLEGRLTH</sequence>
<evidence type="ECO:0000256" key="1">
    <source>
        <dbReference type="ARBA" id="ARBA00004651"/>
    </source>
</evidence>
<feature type="compositionally biased region" description="Low complexity" evidence="8">
    <location>
        <begin position="1"/>
        <end position="18"/>
    </location>
</feature>
<protein>
    <submittedName>
        <fullName evidence="10">Glutamate transport system permease protein</fullName>
    </submittedName>
</protein>
<evidence type="ECO:0000256" key="7">
    <source>
        <dbReference type="RuleBase" id="RU363032"/>
    </source>
</evidence>
<evidence type="ECO:0000313" key="11">
    <source>
        <dbReference type="Proteomes" id="UP000580474"/>
    </source>
</evidence>
<feature type="transmembrane region" description="Helical" evidence="7">
    <location>
        <begin position="80"/>
        <end position="107"/>
    </location>
</feature>
<feature type="transmembrane region" description="Helical" evidence="7">
    <location>
        <begin position="252"/>
        <end position="271"/>
    </location>
</feature>
<dbReference type="GO" id="GO:0006865">
    <property type="term" value="P:amino acid transport"/>
    <property type="evidence" value="ECO:0007669"/>
    <property type="project" value="TreeGrafter"/>
</dbReference>
<accession>A0A840NN10</accession>
<feature type="transmembrane region" description="Helical" evidence="7">
    <location>
        <begin position="154"/>
        <end position="173"/>
    </location>
</feature>
<dbReference type="CDD" id="cd06261">
    <property type="entry name" value="TM_PBP2"/>
    <property type="match status" value="1"/>
</dbReference>
<evidence type="ECO:0000256" key="3">
    <source>
        <dbReference type="ARBA" id="ARBA00022475"/>
    </source>
</evidence>
<dbReference type="EMBL" id="JACHIV010000001">
    <property type="protein sequence ID" value="MBB5070482.1"/>
    <property type="molecule type" value="Genomic_DNA"/>
</dbReference>
<feature type="region of interest" description="Disordered" evidence="8">
    <location>
        <begin position="1"/>
        <end position="31"/>
    </location>
</feature>
<organism evidence="10 11">
    <name type="scientific">Saccharopolyspora gloriosae</name>
    <dbReference type="NCBI Taxonomy" id="455344"/>
    <lineage>
        <taxon>Bacteria</taxon>
        <taxon>Bacillati</taxon>
        <taxon>Actinomycetota</taxon>
        <taxon>Actinomycetes</taxon>
        <taxon>Pseudonocardiales</taxon>
        <taxon>Pseudonocardiaceae</taxon>
        <taxon>Saccharopolyspora</taxon>
    </lineage>
</organism>
<feature type="transmembrane region" description="Helical" evidence="7">
    <location>
        <begin position="127"/>
        <end position="148"/>
    </location>
</feature>
<dbReference type="PROSITE" id="PS50928">
    <property type="entry name" value="ABC_TM1"/>
    <property type="match status" value="1"/>
</dbReference>
<evidence type="ECO:0000313" key="10">
    <source>
        <dbReference type="EMBL" id="MBB5070482.1"/>
    </source>
</evidence>
<evidence type="ECO:0000256" key="8">
    <source>
        <dbReference type="SAM" id="MobiDB-lite"/>
    </source>
</evidence>
<evidence type="ECO:0000256" key="4">
    <source>
        <dbReference type="ARBA" id="ARBA00022692"/>
    </source>
</evidence>
<dbReference type="GO" id="GO:0022857">
    <property type="term" value="F:transmembrane transporter activity"/>
    <property type="evidence" value="ECO:0007669"/>
    <property type="project" value="InterPro"/>
</dbReference>
<dbReference type="InterPro" id="IPR043429">
    <property type="entry name" value="ArtM/GltK/GlnP/TcyL/YhdX-like"/>
</dbReference>
<evidence type="ECO:0000259" key="9">
    <source>
        <dbReference type="PROSITE" id="PS50928"/>
    </source>
</evidence>
<comment type="similarity">
    <text evidence="7">Belongs to the binding-protein-dependent transport system permease family.</text>
</comment>
<evidence type="ECO:0000256" key="6">
    <source>
        <dbReference type="ARBA" id="ARBA00023136"/>
    </source>
</evidence>
<dbReference type="GO" id="GO:0043190">
    <property type="term" value="C:ATP-binding cassette (ABC) transporter complex"/>
    <property type="evidence" value="ECO:0007669"/>
    <property type="project" value="InterPro"/>
</dbReference>
<keyword evidence="5 7" id="KW-1133">Transmembrane helix</keyword>
<keyword evidence="2 7" id="KW-0813">Transport</keyword>